<keyword evidence="7 9" id="KW-0539">Nucleus</keyword>
<feature type="region of interest" description="Disordered" evidence="11">
    <location>
        <begin position="95"/>
        <end position="132"/>
    </location>
</feature>
<accession>A0A9J6BMI3</accession>
<protein>
    <recommendedName>
        <fullName evidence="12">Homeobox domain-containing protein</fullName>
    </recommendedName>
</protein>
<evidence type="ECO:0000313" key="13">
    <source>
        <dbReference type="EMBL" id="KAG5670941.1"/>
    </source>
</evidence>
<keyword evidence="3" id="KW-0805">Transcription regulation</keyword>
<evidence type="ECO:0000256" key="11">
    <source>
        <dbReference type="SAM" id="MobiDB-lite"/>
    </source>
</evidence>
<dbReference type="PRINTS" id="PR00024">
    <property type="entry name" value="HOMEOBOX"/>
</dbReference>
<sequence length="409" mass="45064">MSSHDDADVDIDVVSSPEASPRHTTTDDDSPQHYQIRSKNSPTTSSTANVTLAASLLTTTANLSPSTLQNLQNHSAQLLNNQYHSHLSNSLMNSNKENHISASDGRLSPPRTPETNNNHVNSKLSPSTTTTHSGFTSFSISSILSRQDSPNAKKIIAPIPSFPTALNLNGSQDAAMISRLGFISQWGAIANRYAAALYPTGFPWSSATSATQRMPFHSPSDNLNNNTENTSPSLTPPPSASSKSPQPHPAFMQKENLESDDEHEIIEEDDEDSTEGRNTDNASPNSLQNKRKKKTRTVFSRAQVFQLESTFDLKRYLSSSERVGLAASLRLTETQVKIWFQNRRNKWKRQLAAELEAANMANMAHAAQRLVRVPVLYHEGQNFVPPPPTHYINYSRSSSPPRPQLPSLV</sequence>
<dbReference type="FunFam" id="1.10.10.60:FF:000053">
    <property type="entry name" value="H6 family homeobox 2"/>
    <property type="match status" value="1"/>
</dbReference>
<name>A0A9J6BMI3_POLVA</name>
<dbReference type="Gene3D" id="1.10.10.60">
    <property type="entry name" value="Homeodomain-like"/>
    <property type="match status" value="1"/>
</dbReference>
<dbReference type="OrthoDB" id="6159439at2759"/>
<dbReference type="PROSITE" id="PS50071">
    <property type="entry name" value="HOMEOBOX_2"/>
    <property type="match status" value="1"/>
</dbReference>
<dbReference type="InterPro" id="IPR017970">
    <property type="entry name" value="Homeobox_CS"/>
</dbReference>
<reference evidence="13" key="1">
    <citation type="submission" date="2021-03" db="EMBL/GenBank/DDBJ databases">
        <title>Chromosome level genome of the anhydrobiotic midge Polypedilum vanderplanki.</title>
        <authorList>
            <person name="Yoshida Y."/>
            <person name="Kikawada T."/>
            <person name="Gusev O."/>
        </authorList>
    </citation>
    <scope>NUCLEOTIDE SEQUENCE</scope>
    <source>
        <strain evidence="13">NIAS01</strain>
        <tissue evidence="13">Whole body or cell culture</tissue>
    </source>
</reference>
<evidence type="ECO:0000256" key="6">
    <source>
        <dbReference type="ARBA" id="ARBA00023163"/>
    </source>
</evidence>
<comment type="similarity">
    <text evidence="8">Belongs to the HMX homeobox family.</text>
</comment>
<dbReference type="InterPro" id="IPR009057">
    <property type="entry name" value="Homeodomain-like_sf"/>
</dbReference>
<evidence type="ECO:0000256" key="7">
    <source>
        <dbReference type="ARBA" id="ARBA00023242"/>
    </source>
</evidence>
<keyword evidence="2" id="KW-0217">Developmental protein</keyword>
<feature type="region of interest" description="Disordered" evidence="11">
    <location>
        <begin position="210"/>
        <end position="295"/>
    </location>
</feature>
<dbReference type="InterPro" id="IPR001356">
    <property type="entry name" value="HD"/>
</dbReference>
<dbReference type="AlphaFoldDB" id="A0A9J6BMI3"/>
<dbReference type="SMART" id="SM00389">
    <property type="entry name" value="HOX"/>
    <property type="match status" value="1"/>
</dbReference>
<feature type="compositionally biased region" description="Polar residues" evidence="11">
    <location>
        <begin position="113"/>
        <end position="124"/>
    </location>
</feature>
<keyword evidence="4 9" id="KW-0238">DNA-binding</keyword>
<dbReference type="PROSITE" id="PS00027">
    <property type="entry name" value="HOMEOBOX_1"/>
    <property type="match status" value="1"/>
</dbReference>
<dbReference type="SUPFAM" id="SSF46689">
    <property type="entry name" value="Homeodomain-like"/>
    <property type="match status" value="1"/>
</dbReference>
<dbReference type="PANTHER" id="PTHR46110:SF3">
    <property type="entry name" value="HOMEOBOX PROTEIN HMX"/>
    <property type="match status" value="1"/>
</dbReference>
<dbReference type="Proteomes" id="UP001107558">
    <property type="component" value="Chromosome 3"/>
</dbReference>
<comment type="subcellular location">
    <subcellularLocation>
        <location evidence="1 9 10">Nucleus</location>
    </subcellularLocation>
</comment>
<dbReference type="GO" id="GO:0000981">
    <property type="term" value="F:DNA-binding transcription factor activity, RNA polymerase II-specific"/>
    <property type="evidence" value="ECO:0007669"/>
    <property type="project" value="InterPro"/>
</dbReference>
<keyword evidence="6" id="KW-0804">Transcription</keyword>
<organism evidence="13 14">
    <name type="scientific">Polypedilum vanderplanki</name>
    <name type="common">Sleeping chironomid midge</name>
    <dbReference type="NCBI Taxonomy" id="319348"/>
    <lineage>
        <taxon>Eukaryota</taxon>
        <taxon>Metazoa</taxon>
        <taxon>Ecdysozoa</taxon>
        <taxon>Arthropoda</taxon>
        <taxon>Hexapoda</taxon>
        <taxon>Insecta</taxon>
        <taxon>Pterygota</taxon>
        <taxon>Neoptera</taxon>
        <taxon>Endopterygota</taxon>
        <taxon>Diptera</taxon>
        <taxon>Nematocera</taxon>
        <taxon>Chironomoidea</taxon>
        <taxon>Chironomidae</taxon>
        <taxon>Chironominae</taxon>
        <taxon>Polypedilum</taxon>
        <taxon>Polypedilum</taxon>
    </lineage>
</organism>
<feature type="compositionally biased region" description="Polar residues" evidence="11">
    <location>
        <begin position="279"/>
        <end position="288"/>
    </location>
</feature>
<evidence type="ECO:0000259" key="12">
    <source>
        <dbReference type="PROSITE" id="PS50071"/>
    </source>
</evidence>
<dbReference type="EMBL" id="JADBJN010000003">
    <property type="protein sequence ID" value="KAG5670941.1"/>
    <property type="molecule type" value="Genomic_DNA"/>
</dbReference>
<feature type="compositionally biased region" description="Low complexity" evidence="11">
    <location>
        <begin position="218"/>
        <end position="233"/>
    </location>
</feature>
<dbReference type="GO" id="GO:0000977">
    <property type="term" value="F:RNA polymerase II transcription regulatory region sequence-specific DNA binding"/>
    <property type="evidence" value="ECO:0007669"/>
    <property type="project" value="TreeGrafter"/>
</dbReference>
<dbReference type="PANTHER" id="PTHR46110">
    <property type="entry name" value="HOMEOBOX PROTEIN HMX"/>
    <property type="match status" value="1"/>
</dbReference>
<dbReference type="GO" id="GO:0005634">
    <property type="term" value="C:nucleus"/>
    <property type="evidence" value="ECO:0007669"/>
    <property type="project" value="UniProtKB-SubCell"/>
</dbReference>
<feature type="DNA-binding region" description="Homeobox" evidence="9">
    <location>
        <begin position="292"/>
        <end position="351"/>
    </location>
</feature>
<keyword evidence="5 9" id="KW-0371">Homeobox</keyword>
<evidence type="ECO:0000256" key="9">
    <source>
        <dbReference type="PROSITE-ProRule" id="PRU00108"/>
    </source>
</evidence>
<gene>
    <name evidence="13" type="ORF">PVAND_001170</name>
</gene>
<feature type="domain" description="Homeobox" evidence="12">
    <location>
        <begin position="290"/>
        <end position="350"/>
    </location>
</feature>
<evidence type="ECO:0000256" key="3">
    <source>
        <dbReference type="ARBA" id="ARBA00023015"/>
    </source>
</evidence>
<comment type="caution">
    <text evidence="13">The sequence shown here is derived from an EMBL/GenBank/DDBJ whole genome shotgun (WGS) entry which is preliminary data.</text>
</comment>
<dbReference type="InterPro" id="IPR020479">
    <property type="entry name" value="HD_metazoa"/>
</dbReference>
<dbReference type="InterPro" id="IPR051300">
    <property type="entry name" value="HMX_Homeobox_TF"/>
</dbReference>
<evidence type="ECO:0000256" key="4">
    <source>
        <dbReference type="ARBA" id="ARBA00023125"/>
    </source>
</evidence>
<feature type="compositionally biased region" description="Polar residues" evidence="11">
    <location>
        <begin position="32"/>
        <end position="42"/>
    </location>
</feature>
<evidence type="ECO:0000256" key="8">
    <source>
        <dbReference type="ARBA" id="ARBA00038165"/>
    </source>
</evidence>
<feature type="compositionally biased region" description="Acidic residues" evidence="11">
    <location>
        <begin position="258"/>
        <end position="273"/>
    </location>
</feature>
<dbReference type="CDD" id="cd00086">
    <property type="entry name" value="homeodomain"/>
    <property type="match status" value="1"/>
</dbReference>
<feature type="region of interest" description="Disordered" evidence="11">
    <location>
        <begin position="1"/>
        <end position="47"/>
    </location>
</feature>
<proteinExistence type="inferred from homology"/>
<evidence type="ECO:0000256" key="1">
    <source>
        <dbReference type="ARBA" id="ARBA00004123"/>
    </source>
</evidence>
<dbReference type="Pfam" id="PF00046">
    <property type="entry name" value="Homeodomain"/>
    <property type="match status" value="1"/>
</dbReference>
<keyword evidence="14" id="KW-1185">Reference proteome</keyword>
<evidence type="ECO:0000256" key="2">
    <source>
        <dbReference type="ARBA" id="ARBA00022473"/>
    </source>
</evidence>
<evidence type="ECO:0000313" key="14">
    <source>
        <dbReference type="Proteomes" id="UP001107558"/>
    </source>
</evidence>
<evidence type="ECO:0000256" key="10">
    <source>
        <dbReference type="RuleBase" id="RU000682"/>
    </source>
</evidence>
<evidence type="ECO:0000256" key="5">
    <source>
        <dbReference type="ARBA" id="ARBA00023155"/>
    </source>
</evidence>